<evidence type="ECO:0000256" key="3">
    <source>
        <dbReference type="ARBA" id="ARBA00022605"/>
    </source>
</evidence>
<dbReference type="EMBL" id="JABMIG020000124">
    <property type="protein sequence ID" value="KAL3790662.1"/>
    <property type="molecule type" value="Genomic_DNA"/>
</dbReference>
<feature type="chain" id="PRO_5044749568" description="Aminoacyl-transfer RNA synthetases class-II family profile domain-containing protein" evidence="7">
    <location>
        <begin position="25"/>
        <end position="396"/>
    </location>
</feature>
<comment type="caution">
    <text evidence="9">The sequence shown here is derived from an EMBL/GenBank/DDBJ whole genome shotgun (WGS) entry which is preliminary data.</text>
</comment>
<dbReference type="GO" id="GO:0016874">
    <property type="term" value="F:ligase activity"/>
    <property type="evidence" value="ECO:0007669"/>
    <property type="project" value="UniProtKB-KW"/>
</dbReference>
<dbReference type="PANTHER" id="PTHR30073:SF5">
    <property type="entry name" value="ASPARTATE--AMMONIA LIGASE"/>
    <property type="match status" value="1"/>
</dbReference>
<keyword evidence="2" id="KW-0436">Ligase</keyword>
<keyword evidence="3" id="KW-0028">Amino-acid biosynthesis</keyword>
<keyword evidence="6" id="KW-0061">Asparagine biosynthesis</keyword>
<dbReference type="InterPro" id="IPR006195">
    <property type="entry name" value="aa-tRNA-synth_II"/>
</dbReference>
<evidence type="ECO:0000259" key="8">
    <source>
        <dbReference type="PROSITE" id="PS50862"/>
    </source>
</evidence>
<feature type="signal peptide" evidence="7">
    <location>
        <begin position="1"/>
        <end position="24"/>
    </location>
</feature>
<gene>
    <name evidence="9" type="ORF">HJC23_009762</name>
</gene>
<dbReference type="PANTHER" id="PTHR30073">
    <property type="entry name" value="ASPARTATE--AMMONIA LIGASE"/>
    <property type="match status" value="1"/>
</dbReference>
<dbReference type="Proteomes" id="UP001516023">
    <property type="component" value="Unassembled WGS sequence"/>
</dbReference>
<dbReference type="PROSITE" id="PS50862">
    <property type="entry name" value="AA_TRNA_LIGASE_II"/>
    <property type="match status" value="1"/>
</dbReference>
<accession>A0ABD3PRR0</accession>
<keyword evidence="5" id="KW-0067">ATP-binding</keyword>
<feature type="domain" description="Aminoacyl-transfer RNA synthetases class-II family profile" evidence="8">
    <location>
        <begin position="144"/>
        <end position="368"/>
    </location>
</feature>
<evidence type="ECO:0000256" key="1">
    <source>
        <dbReference type="ARBA" id="ARBA00022490"/>
    </source>
</evidence>
<evidence type="ECO:0000256" key="4">
    <source>
        <dbReference type="ARBA" id="ARBA00022741"/>
    </source>
</evidence>
<reference evidence="9 10" key="1">
    <citation type="journal article" date="2020" name="G3 (Bethesda)">
        <title>Improved Reference Genome for Cyclotella cryptica CCMP332, a Model for Cell Wall Morphogenesis, Salinity Adaptation, and Lipid Production in Diatoms (Bacillariophyta).</title>
        <authorList>
            <person name="Roberts W.R."/>
            <person name="Downey K.M."/>
            <person name="Ruck E.C."/>
            <person name="Traller J.C."/>
            <person name="Alverson A.J."/>
        </authorList>
    </citation>
    <scope>NUCLEOTIDE SEQUENCE [LARGE SCALE GENOMIC DNA]</scope>
    <source>
        <strain evidence="9 10">CCMP332</strain>
    </source>
</reference>
<dbReference type="Pfam" id="PF03590">
    <property type="entry name" value="AsnA"/>
    <property type="match status" value="1"/>
</dbReference>
<dbReference type="InterPro" id="IPR004618">
    <property type="entry name" value="AsnA"/>
</dbReference>
<evidence type="ECO:0000256" key="5">
    <source>
        <dbReference type="ARBA" id="ARBA00022840"/>
    </source>
</evidence>
<name>A0ABD3PRR0_9STRA</name>
<dbReference type="Gene3D" id="3.30.930.10">
    <property type="entry name" value="Bira Bifunctional Protein, Domain 2"/>
    <property type="match status" value="1"/>
</dbReference>
<dbReference type="NCBIfam" id="TIGR00669">
    <property type="entry name" value="asnA"/>
    <property type="match status" value="1"/>
</dbReference>
<keyword evidence="1" id="KW-0963">Cytoplasm</keyword>
<evidence type="ECO:0000256" key="7">
    <source>
        <dbReference type="SAM" id="SignalP"/>
    </source>
</evidence>
<organism evidence="9 10">
    <name type="scientific">Cyclotella cryptica</name>
    <dbReference type="NCBI Taxonomy" id="29204"/>
    <lineage>
        <taxon>Eukaryota</taxon>
        <taxon>Sar</taxon>
        <taxon>Stramenopiles</taxon>
        <taxon>Ochrophyta</taxon>
        <taxon>Bacillariophyta</taxon>
        <taxon>Coscinodiscophyceae</taxon>
        <taxon>Thalassiosirophycidae</taxon>
        <taxon>Stephanodiscales</taxon>
        <taxon>Stephanodiscaceae</taxon>
        <taxon>Cyclotella</taxon>
    </lineage>
</organism>
<keyword evidence="10" id="KW-1185">Reference proteome</keyword>
<keyword evidence="4" id="KW-0547">Nucleotide-binding</keyword>
<dbReference type="AlphaFoldDB" id="A0ABD3PRR0"/>
<keyword evidence="7" id="KW-0732">Signal</keyword>
<sequence>MATTAKPQQQVTHFLFSIVLATMACTLNRDDPLGGLPPKHCLDGGYKPVFTDKLLLEEALLFCKTTLENNLKENVNLVRVSAPLFVTRASGFNDNLNGIERPATFEPRDFPGTHLEVPFSLAKWKRWALHYYGVEAGKGIVTDFRGLRCDDDVDFTHSLYVDQFDWEKHISPEDRNVEYLKSTVKSIYKALYDTEQAVCEKYGIEPFLPEEVTFATSDDMIRDHPHATPKQRENILCEKHKAVFFIGIGGLKEDGQLRHDGRAPDYDDWITERPDGGFGLNGDLLVWNPVLKQSFELSSMGIRVNPEVLLKQLDLCNVPERKNFVWHKMLLDGTLPQTIGGGIGQSRTCQFLLRACHIGEVQHGWYNPAEVDILKKDGINLLGLGEFDADPSAKSS</sequence>
<protein>
    <recommendedName>
        <fullName evidence="8">Aminoacyl-transfer RNA synthetases class-II family profile domain-containing protein</fullName>
    </recommendedName>
</protein>
<evidence type="ECO:0000256" key="6">
    <source>
        <dbReference type="ARBA" id="ARBA00022888"/>
    </source>
</evidence>
<evidence type="ECO:0000313" key="10">
    <source>
        <dbReference type="Proteomes" id="UP001516023"/>
    </source>
</evidence>
<dbReference type="PROSITE" id="PS51257">
    <property type="entry name" value="PROKAR_LIPOPROTEIN"/>
    <property type="match status" value="1"/>
</dbReference>
<dbReference type="GO" id="GO:0005524">
    <property type="term" value="F:ATP binding"/>
    <property type="evidence" value="ECO:0007669"/>
    <property type="project" value="UniProtKB-KW"/>
</dbReference>
<proteinExistence type="predicted"/>
<dbReference type="SUPFAM" id="SSF55681">
    <property type="entry name" value="Class II aaRS and biotin synthetases"/>
    <property type="match status" value="1"/>
</dbReference>
<dbReference type="GO" id="GO:0006529">
    <property type="term" value="P:asparagine biosynthetic process"/>
    <property type="evidence" value="ECO:0007669"/>
    <property type="project" value="UniProtKB-KW"/>
</dbReference>
<evidence type="ECO:0000256" key="2">
    <source>
        <dbReference type="ARBA" id="ARBA00022598"/>
    </source>
</evidence>
<evidence type="ECO:0000313" key="9">
    <source>
        <dbReference type="EMBL" id="KAL3790662.1"/>
    </source>
</evidence>
<dbReference type="InterPro" id="IPR045864">
    <property type="entry name" value="aa-tRNA-synth_II/BPL/LPL"/>
</dbReference>